<keyword evidence="4" id="KW-1185">Reference proteome</keyword>
<feature type="region of interest" description="Disordered" evidence="1">
    <location>
        <begin position="1"/>
        <end position="119"/>
    </location>
</feature>
<dbReference type="Pfam" id="PF11397">
    <property type="entry name" value="GlcNAc"/>
    <property type="match status" value="2"/>
</dbReference>
<dbReference type="EMBL" id="AGNL01047603">
    <property type="protein sequence ID" value="EJK46683.1"/>
    <property type="molecule type" value="Genomic_DNA"/>
</dbReference>
<comment type="caution">
    <text evidence="3">The sequence shown here is derived from an EMBL/GenBank/DDBJ whole genome shotgun (WGS) entry which is preliminary data.</text>
</comment>
<sequence>MPGSRSSGRLARTSSPDPPPLPPPIARRRLTTSRVCRTIAGGLPGAAAAASSETYATRGRDGWRASATTDVAAAAPRPAGGGDAVAAEGGPTPPPPAPRGRPTGRGSWGGAPSSRSRGLTPEAVMRNLGAVPHPVDRNNRAGLSLVGFVLFLYAVGILESVWHLPVPNHRRRRFLSALSSGGAAGGGGGRVQQPQLGGNINVAKSGLEEGQDDTVGEDLDDPEADQDDKWQEEAGGAGGEGEGNAPAGVAGKGAGWQQSQQRLQPGSAIPEARWPVSIRDEDGRFEDVIHPGHRALGHPDVVMSVPRFWVDDPVSVHQNRQMSRETAMRIGSCVTPDGFGNHARGDKCPVSERTVFVAIASYRDWQCRDTVTSIFSRAKHPERVRVGVVDQIVVGEDGSCDAPYEPCSEKPDQEICKYRSQLDVFQVDAPLSIGPVFARHLGHRMYRGEYYYMQSDAHVTFVQDWDEDIISQQEATGNEMAVLTTYLTDIVGSIDKEGRSLRETRPISELMPSVAVAVGVWSDPSVTGRLCNTDYESGQNNRYLRHGSQPEGWPVIRGTPQLEPYWAAGFSFSRGHFVVTTPYDFYQPMIFQGEEMSIGIRGWTIGYDYYAFERSICFHHYAEGVNARKRNKGKFESIFGFRGKGHVQAAGDRAHESRNISRTVGPHGGETVRAGGCQDSGAVLPDLRHRRRAEADGTSPLQVRRGREDAQGLHIPPQTRWDGHRLQPNIVPIQRPTEAEKQKRNVDQ</sequence>
<gene>
    <name evidence="3" type="ORF">THAOC_34636</name>
</gene>
<dbReference type="OrthoDB" id="76265at2759"/>
<evidence type="ECO:0000313" key="3">
    <source>
        <dbReference type="EMBL" id="EJK46683.1"/>
    </source>
</evidence>
<dbReference type="eggNOG" id="ENOG502RY4V">
    <property type="taxonomic scope" value="Eukaryota"/>
</dbReference>
<dbReference type="Proteomes" id="UP000266841">
    <property type="component" value="Unassembled WGS sequence"/>
</dbReference>
<keyword evidence="2" id="KW-0812">Transmembrane</keyword>
<feature type="compositionally biased region" description="Basic and acidic residues" evidence="1">
    <location>
        <begin position="737"/>
        <end position="748"/>
    </location>
</feature>
<feature type="region of interest" description="Disordered" evidence="1">
    <location>
        <begin position="713"/>
        <end position="748"/>
    </location>
</feature>
<organism evidence="3 4">
    <name type="scientific">Thalassiosira oceanica</name>
    <name type="common">Marine diatom</name>
    <dbReference type="NCBI Taxonomy" id="159749"/>
    <lineage>
        <taxon>Eukaryota</taxon>
        <taxon>Sar</taxon>
        <taxon>Stramenopiles</taxon>
        <taxon>Ochrophyta</taxon>
        <taxon>Bacillariophyta</taxon>
        <taxon>Coscinodiscophyceae</taxon>
        <taxon>Thalassiosirophycidae</taxon>
        <taxon>Thalassiosirales</taxon>
        <taxon>Thalassiosiraceae</taxon>
        <taxon>Thalassiosira</taxon>
    </lineage>
</organism>
<reference evidence="3 4" key="1">
    <citation type="journal article" date="2012" name="Genome Biol.">
        <title>Genome and low-iron response of an oceanic diatom adapted to chronic iron limitation.</title>
        <authorList>
            <person name="Lommer M."/>
            <person name="Specht M."/>
            <person name="Roy A.S."/>
            <person name="Kraemer L."/>
            <person name="Andreson R."/>
            <person name="Gutowska M.A."/>
            <person name="Wolf J."/>
            <person name="Bergner S.V."/>
            <person name="Schilhabel M.B."/>
            <person name="Klostermeier U.C."/>
            <person name="Beiko R.G."/>
            <person name="Rosenstiel P."/>
            <person name="Hippler M."/>
            <person name="Laroche J."/>
        </authorList>
    </citation>
    <scope>NUCLEOTIDE SEQUENCE [LARGE SCALE GENOMIC DNA]</scope>
    <source>
        <strain evidence="3 4">CCMP1005</strain>
    </source>
</reference>
<dbReference type="PANTHER" id="PTHR34496:SF6">
    <property type="entry name" value="GLYCOSYLTRANSFERASE 2-LIKE DOMAIN-CONTAINING PROTEIN"/>
    <property type="match status" value="1"/>
</dbReference>
<dbReference type="AlphaFoldDB" id="K0R279"/>
<feature type="compositionally biased region" description="Low complexity" evidence="1">
    <location>
        <begin position="64"/>
        <end position="90"/>
    </location>
</feature>
<keyword evidence="2" id="KW-0472">Membrane</keyword>
<evidence type="ECO:0000313" key="4">
    <source>
        <dbReference type="Proteomes" id="UP000266841"/>
    </source>
</evidence>
<feature type="compositionally biased region" description="Pro residues" evidence="1">
    <location>
        <begin position="16"/>
        <end position="25"/>
    </location>
</feature>
<keyword evidence="2" id="KW-1133">Transmembrane helix</keyword>
<name>K0R279_THAOC</name>
<evidence type="ECO:0000256" key="1">
    <source>
        <dbReference type="SAM" id="MobiDB-lite"/>
    </source>
</evidence>
<feature type="compositionally biased region" description="Polar residues" evidence="1">
    <location>
        <begin position="1"/>
        <end position="15"/>
    </location>
</feature>
<accession>K0R279</accession>
<feature type="region of interest" description="Disordered" evidence="1">
    <location>
        <begin position="651"/>
        <end position="679"/>
    </location>
</feature>
<protein>
    <submittedName>
        <fullName evidence="3">Uncharacterized protein</fullName>
    </submittedName>
</protein>
<evidence type="ECO:0000256" key="2">
    <source>
        <dbReference type="SAM" id="Phobius"/>
    </source>
</evidence>
<feature type="region of interest" description="Disordered" evidence="1">
    <location>
        <begin position="206"/>
        <end position="269"/>
    </location>
</feature>
<dbReference type="InterPro" id="IPR021067">
    <property type="entry name" value="Glycosyltransferase"/>
</dbReference>
<feature type="transmembrane region" description="Helical" evidence="2">
    <location>
        <begin position="143"/>
        <end position="164"/>
    </location>
</feature>
<feature type="compositionally biased region" description="Acidic residues" evidence="1">
    <location>
        <begin position="209"/>
        <end position="226"/>
    </location>
</feature>
<dbReference type="PANTHER" id="PTHR34496">
    <property type="entry name" value="GLCNAC TRANSFERASE-RELATED"/>
    <property type="match status" value="1"/>
</dbReference>
<proteinExistence type="predicted"/>